<proteinExistence type="predicted"/>
<feature type="region of interest" description="Disordered" evidence="2">
    <location>
        <begin position="127"/>
        <end position="168"/>
    </location>
</feature>
<dbReference type="Proteomes" id="UP001219525">
    <property type="component" value="Unassembled WGS sequence"/>
</dbReference>
<evidence type="ECO:0000313" key="3">
    <source>
        <dbReference type="EMBL" id="KAJ7204503.1"/>
    </source>
</evidence>
<feature type="region of interest" description="Disordered" evidence="2">
    <location>
        <begin position="275"/>
        <end position="342"/>
    </location>
</feature>
<evidence type="ECO:0000256" key="1">
    <source>
        <dbReference type="SAM" id="Coils"/>
    </source>
</evidence>
<sequence length="651" mass="72693">MVASKTKSNKMGKYTYTERVLGSFWTIQREHKRHAVHLASLRAQVQKTAASRKDKLGPHWKNWVTKAVHKLEEDGILEPSEPAGTLALTPAGKKDILAARRALALPTNDSLLPEQEDLLWKQVTHPGSVLTSHGNKRPRRSYRDSDDSEPEYTPRKPKKRTRMSLPANMTRDPAYKRTKAQLIDELAVLKRRQEAERLRAESPLTEMGDNDSENAEVLQLKETIRQREYEVGALRRELANRNGGDADISDAMSSPARNLNTLVRTQSGSLINLLSKQPTPAPTELDFDEQHHENNGVDPFDEREHDLSDSVPRHRFASPITPNATPARPHSKTVRGDNDSSLERALEERTTELRQCEQELFELKAQHTQAEALLARERERGSALEATADLREHELSELREKAASLEQRVAQADAARMEAHQGLTALKPRLEDLDNELMKRIDAERGLKEHLATAAKDAKTLLLKVELLEKSAVNKAEETERLKAELARAHTQAAKSDAAMDALRAEVEQAVARSVADESRYAAEKEDLDAAQEALSAALTEVARLADELGDAQRWREETQMRLEGLDDALGREKARGDAAEVARDGALAQVAELEGEIAELRDAREADAVAIERLKKVFFDLREAQMISLAAVEDKVGSVHSSVISRRVPV</sequence>
<feature type="compositionally biased region" description="Basic and acidic residues" evidence="2">
    <location>
        <begin position="288"/>
        <end position="312"/>
    </location>
</feature>
<feature type="coiled-coil region" evidence="1">
    <location>
        <begin position="346"/>
        <end position="415"/>
    </location>
</feature>
<evidence type="ECO:0000256" key="2">
    <source>
        <dbReference type="SAM" id="MobiDB-lite"/>
    </source>
</evidence>
<gene>
    <name evidence="3" type="ORF">GGX14DRAFT_698845</name>
</gene>
<reference evidence="3" key="1">
    <citation type="submission" date="2023-03" db="EMBL/GenBank/DDBJ databases">
        <title>Massive genome expansion in bonnet fungi (Mycena s.s.) driven by repeated elements and novel gene families across ecological guilds.</title>
        <authorList>
            <consortium name="Lawrence Berkeley National Laboratory"/>
            <person name="Harder C.B."/>
            <person name="Miyauchi S."/>
            <person name="Viragh M."/>
            <person name="Kuo A."/>
            <person name="Thoen E."/>
            <person name="Andreopoulos B."/>
            <person name="Lu D."/>
            <person name="Skrede I."/>
            <person name="Drula E."/>
            <person name="Henrissat B."/>
            <person name="Morin E."/>
            <person name="Kohler A."/>
            <person name="Barry K."/>
            <person name="LaButti K."/>
            <person name="Morin E."/>
            <person name="Salamov A."/>
            <person name="Lipzen A."/>
            <person name="Mereny Z."/>
            <person name="Hegedus B."/>
            <person name="Baldrian P."/>
            <person name="Stursova M."/>
            <person name="Weitz H."/>
            <person name="Taylor A."/>
            <person name="Grigoriev I.V."/>
            <person name="Nagy L.G."/>
            <person name="Martin F."/>
            <person name="Kauserud H."/>
        </authorList>
    </citation>
    <scope>NUCLEOTIDE SEQUENCE</scope>
    <source>
        <strain evidence="3">9144</strain>
    </source>
</reference>
<comment type="caution">
    <text evidence="3">The sequence shown here is derived from an EMBL/GenBank/DDBJ whole genome shotgun (WGS) entry which is preliminary data.</text>
</comment>
<name>A0AAD6VE59_9AGAR</name>
<protein>
    <submittedName>
        <fullName evidence="3">Uncharacterized protein</fullName>
    </submittedName>
</protein>
<feature type="coiled-coil region" evidence="1">
    <location>
        <begin position="521"/>
        <end position="548"/>
    </location>
</feature>
<dbReference type="AlphaFoldDB" id="A0AAD6VE59"/>
<evidence type="ECO:0000313" key="4">
    <source>
        <dbReference type="Proteomes" id="UP001219525"/>
    </source>
</evidence>
<keyword evidence="4" id="KW-1185">Reference proteome</keyword>
<dbReference type="EMBL" id="JARJCW010000047">
    <property type="protein sequence ID" value="KAJ7204503.1"/>
    <property type="molecule type" value="Genomic_DNA"/>
</dbReference>
<organism evidence="3 4">
    <name type="scientific">Mycena pura</name>
    <dbReference type="NCBI Taxonomy" id="153505"/>
    <lineage>
        <taxon>Eukaryota</taxon>
        <taxon>Fungi</taxon>
        <taxon>Dikarya</taxon>
        <taxon>Basidiomycota</taxon>
        <taxon>Agaricomycotina</taxon>
        <taxon>Agaricomycetes</taxon>
        <taxon>Agaricomycetidae</taxon>
        <taxon>Agaricales</taxon>
        <taxon>Marasmiineae</taxon>
        <taxon>Mycenaceae</taxon>
        <taxon>Mycena</taxon>
    </lineage>
</organism>
<keyword evidence="1" id="KW-0175">Coiled coil</keyword>
<accession>A0AAD6VE59</accession>